<comment type="pathway">
    <text evidence="2">Cofactor biosynthesis; tetrahydrobiopterin biosynthesis; tetrahydrobiopterin from 7,8-dihydroneopterin triphosphate: step 1/3.</text>
</comment>
<evidence type="ECO:0000256" key="4">
    <source>
        <dbReference type="ARBA" id="ARBA00013100"/>
    </source>
</evidence>
<dbReference type="GO" id="GO:0006729">
    <property type="term" value="P:tetrahydrobiopterin biosynthetic process"/>
    <property type="evidence" value="ECO:0007669"/>
    <property type="project" value="UniProtKB-KW"/>
</dbReference>
<keyword evidence="6" id="KW-0862">Zinc</keyword>
<dbReference type="PANTHER" id="PTHR12589:SF7">
    <property type="entry name" value="6-PYRUVOYL TETRAHYDROBIOPTERIN SYNTHASE"/>
    <property type="match status" value="1"/>
</dbReference>
<evidence type="ECO:0000256" key="8">
    <source>
        <dbReference type="ARBA" id="ARBA00023239"/>
    </source>
</evidence>
<dbReference type="Proteomes" id="UP001165160">
    <property type="component" value="Unassembled WGS sequence"/>
</dbReference>
<keyword evidence="5" id="KW-0479">Metal-binding</keyword>
<dbReference type="EC" id="4.2.3.12" evidence="4"/>
<dbReference type="InterPro" id="IPR007115">
    <property type="entry name" value="6-PTP_synth/QueD"/>
</dbReference>
<dbReference type="AlphaFoldDB" id="A0A9W7F475"/>
<name>A0A9W7F475_9STRA</name>
<dbReference type="InterPro" id="IPR038418">
    <property type="entry name" value="6-PTP_synth/QueD_sf"/>
</dbReference>
<evidence type="ECO:0000256" key="3">
    <source>
        <dbReference type="ARBA" id="ARBA00009164"/>
    </source>
</evidence>
<evidence type="ECO:0000313" key="9">
    <source>
        <dbReference type="EMBL" id="GMI01646.1"/>
    </source>
</evidence>
<organism evidence="9 10">
    <name type="scientific">Triparma verrucosa</name>
    <dbReference type="NCBI Taxonomy" id="1606542"/>
    <lineage>
        <taxon>Eukaryota</taxon>
        <taxon>Sar</taxon>
        <taxon>Stramenopiles</taxon>
        <taxon>Ochrophyta</taxon>
        <taxon>Bolidophyceae</taxon>
        <taxon>Parmales</taxon>
        <taxon>Triparmaceae</taxon>
        <taxon>Triparma</taxon>
    </lineage>
</organism>
<keyword evidence="8" id="KW-0456">Lyase</keyword>
<dbReference type="GO" id="GO:0046872">
    <property type="term" value="F:metal ion binding"/>
    <property type="evidence" value="ECO:0007669"/>
    <property type="project" value="UniProtKB-KW"/>
</dbReference>
<dbReference type="GO" id="GO:0003874">
    <property type="term" value="F:6-pyruvoyltetrahydropterin synthase activity"/>
    <property type="evidence" value="ECO:0007669"/>
    <property type="project" value="UniProtKB-EC"/>
</dbReference>
<keyword evidence="10" id="KW-1185">Reference proteome</keyword>
<evidence type="ECO:0000256" key="1">
    <source>
        <dbReference type="ARBA" id="ARBA00001947"/>
    </source>
</evidence>
<evidence type="ECO:0000256" key="2">
    <source>
        <dbReference type="ARBA" id="ARBA00005126"/>
    </source>
</evidence>
<evidence type="ECO:0000256" key="5">
    <source>
        <dbReference type="ARBA" id="ARBA00022723"/>
    </source>
</evidence>
<dbReference type="Gene3D" id="3.30.479.10">
    <property type="entry name" value="6-pyruvoyl tetrahydropterin synthase/QueD"/>
    <property type="match status" value="1"/>
</dbReference>
<evidence type="ECO:0000256" key="7">
    <source>
        <dbReference type="ARBA" id="ARBA00023007"/>
    </source>
</evidence>
<protein>
    <recommendedName>
        <fullName evidence="4">6-pyruvoyltetrahydropterin synthase</fullName>
        <ecNumber evidence="4">4.2.3.12</ecNumber>
    </recommendedName>
</protein>
<comment type="cofactor">
    <cofactor evidence="1">
        <name>Zn(2+)</name>
        <dbReference type="ChEBI" id="CHEBI:29105"/>
    </cofactor>
</comment>
<dbReference type="PANTHER" id="PTHR12589">
    <property type="entry name" value="PYRUVOYL TETRAHYDROBIOPTERIN SYNTHASE"/>
    <property type="match status" value="1"/>
</dbReference>
<accession>A0A9W7F475</accession>
<comment type="similarity">
    <text evidence="3">Belongs to the PTPS family.</text>
</comment>
<evidence type="ECO:0000313" key="10">
    <source>
        <dbReference type="Proteomes" id="UP001165160"/>
    </source>
</evidence>
<reference evidence="10" key="1">
    <citation type="journal article" date="2023" name="Commun. Biol.">
        <title>Genome analysis of Parmales, the sister group of diatoms, reveals the evolutionary specialization of diatoms from phago-mixotrophs to photoautotrophs.</title>
        <authorList>
            <person name="Ban H."/>
            <person name="Sato S."/>
            <person name="Yoshikawa S."/>
            <person name="Yamada K."/>
            <person name="Nakamura Y."/>
            <person name="Ichinomiya M."/>
            <person name="Sato N."/>
            <person name="Blanc-Mathieu R."/>
            <person name="Endo H."/>
            <person name="Kuwata A."/>
            <person name="Ogata H."/>
        </authorList>
    </citation>
    <scope>NUCLEOTIDE SEQUENCE [LARGE SCALE GENOMIC DNA]</scope>
    <source>
        <strain evidence="10">NIES 3699</strain>
    </source>
</reference>
<evidence type="ECO:0000256" key="6">
    <source>
        <dbReference type="ARBA" id="ARBA00022833"/>
    </source>
</evidence>
<dbReference type="Pfam" id="PF01242">
    <property type="entry name" value="PTPS"/>
    <property type="match status" value="1"/>
</dbReference>
<comment type="caution">
    <text evidence="9">The sequence shown here is derived from an EMBL/GenBank/DDBJ whole genome shotgun (WGS) entry which is preliminary data.</text>
</comment>
<dbReference type="SUPFAM" id="SSF55620">
    <property type="entry name" value="Tetrahydrobiopterin biosynthesis enzymes-like"/>
    <property type="match status" value="1"/>
</dbReference>
<gene>
    <name evidence="9" type="ORF">TrVE_jg9834</name>
</gene>
<proteinExistence type="inferred from homology"/>
<keyword evidence="7" id="KW-0783">Tetrahydrobiopterin biosynthesis</keyword>
<sequence length="234" mass="25128">MSSSSSSSLPTPSGFSVLVSAATFKFNLAHFVAYKGFRERLHGHNYKLSIELFGPRISSDGYVLDFGVVKSVCKAVCKSLNEHVIIPQKSDVLDVRDLEGKEDHVIVTCEDGCVFVFPKKDCYFAEIAHSTVEEISLMLYGRIMEGLGVGKLLGRGIDRVVIGLSEAPGQESTVEIPVVEGFDREEWERTGFNGFLKRGGGKVEFKGISCGRCGCQCGEGKGKGGGEGGETGGS</sequence>
<dbReference type="EMBL" id="BRXX01000269">
    <property type="protein sequence ID" value="GMI01646.1"/>
    <property type="molecule type" value="Genomic_DNA"/>
</dbReference>